<accession>A0A8S9R1J6</accession>
<organism evidence="1 2">
    <name type="scientific">Brassica cretica</name>
    <name type="common">Mustard</name>
    <dbReference type="NCBI Taxonomy" id="69181"/>
    <lineage>
        <taxon>Eukaryota</taxon>
        <taxon>Viridiplantae</taxon>
        <taxon>Streptophyta</taxon>
        <taxon>Embryophyta</taxon>
        <taxon>Tracheophyta</taxon>
        <taxon>Spermatophyta</taxon>
        <taxon>Magnoliopsida</taxon>
        <taxon>eudicotyledons</taxon>
        <taxon>Gunneridae</taxon>
        <taxon>Pentapetalae</taxon>
        <taxon>rosids</taxon>
        <taxon>malvids</taxon>
        <taxon>Brassicales</taxon>
        <taxon>Brassicaceae</taxon>
        <taxon>Brassiceae</taxon>
        <taxon>Brassica</taxon>
    </lineage>
</organism>
<sequence length="114" mass="12331">MFCGSVSIDFRGGMLIDDGWIRAVDRRVISFDGGKRVSVDEKVMLSIDAVRPQLSLVGPKKVSIDSNNGVSIDTPFSPSIDTTTELSIDEPSKEHYRTGLTCSLGLTKSASTCF</sequence>
<gene>
    <name evidence="1" type="ORF">F2Q69_00013680</name>
</gene>
<reference evidence="1" key="1">
    <citation type="submission" date="2019-12" db="EMBL/GenBank/DDBJ databases">
        <title>Genome sequencing and annotation of Brassica cretica.</title>
        <authorList>
            <person name="Studholme D.J."/>
            <person name="Sarris P."/>
        </authorList>
    </citation>
    <scope>NUCLEOTIDE SEQUENCE</scope>
    <source>
        <strain evidence="1">PFS-109/04</strain>
        <tissue evidence="1">Leaf</tissue>
    </source>
</reference>
<dbReference type="EMBL" id="QGKX02000996">
    <property type="protein sequence ID" value="KAF3559246.1"/>
    <property type="molecule type" value="Genomic_DNA"/>
</dbReference>
<proteinExistence type="predicted"/>
<dbReference type="AlphaFoldDB" id="A0A8S9R1J6"/>
<dbReference type="Proteomes" id="UP000712600">
    <property type="component" value="Unassembled WGS sequence"/>
</dbReference>
<protein>
    <submittedName>
        <fullName evidence="1">Uncharacterized protein</fullName>
    </submittedName>
</protein>
<evidence type="ECO:0000313" key="2">
    <source>
        <dbReference type="Proteomes" id="UP000712600"/>
    </source>
</evidence>
<name>A0A8S9R1J6_BRACR</name>
<evidence type="ECO:0000313" key="1">
    <source>
        <dbReference type="EMBL" id="KAF3559246.1"/>
    </source>
</evidence>
<comment type="caution">
    <text evidence="1">The sequence shown here is derived from an EMBL/GenBank/DDBJ whole genome shotgun (WGS) entry which is preliminary data.</text>
</comment>